<accession>A0A7Y2RD75</accession>
<dbReference type="AlphaFoldDB" id="A0A7Y2RD75"/>
<dbReference type="EMBL" id="JABERL010000005">
    <property type="protein sequence ID" value="NNH76523.1"/>
    <property type="molecule type" value="Genomic_DNA"/>
</dbReference>
<proteinExistence type="predicted"/>
<sequence>MKLDSSCSVDFYEISGREDGISLSVKMINLANELADKFNPMDDIFHLMCHQFPEHLIQRTLEDNGYYFSTLESSQIYFHLDDETEVVQFLKTCESKNIQLLPIRESKNYDPNEIVHEKELDNLLDVELLNLSVIDFVREDFRLFKRKHWRRKG</sequence>
<dbReference type="RefSeq" id="WP_171539725.1">
    <property type="nucleotide sequence ID" value="NZ_JABERL010000005.1"/>
</dbReference>
<organism evidence="1 2">
    <name type="scientific">Acinetobacter terrae</name>
    <dbReference type="NCBI Taxonomy" id="2731247"/>
    <lineage>
        <taxon>Bacteria</taxon>
        <taxon>Pseudomonadati</taxon>
        <taxon>Pseudomonadota</taxon>
        <taxon>Gammaproteobacteria</taxon>
        <taxon>Moraxellales</taxon>
        <taxon>Moraxellaceae</taxon>
        <taxon>Acinetobacter</taxon>
        <taxon>Acinetobacter Taxon 24</taxon>
    </lineage>
</organism>
<evidence type="ECO:0000313" key="2">
    <source>
        <dbReference type="Proteomes" id="UP000569202"/>
    </source>
</evidence>
<evidence type="ECO:0000313" key="1">
    <source>
        <dbReference type="EMBL" id="NNH76523.1"/>
    </source>
</evidence>
<name>A0A7Y2RD75_9GAMM</name>
<protein>
    <submittedName>
        <fullName evidence="1">Uncharacterized protein</fullName>
    </submittedName>
</protein>
<reference evidence="1 2" key="1">
    <citation type="submission" date="2020-04" db="EMBL/GenBank/DDBJ databases">
        <title>Acinetobacter Taxon 24.</title>
        <authorList>
            <person name="Nemec A."/>
            <person name="Radolfova-Krizova L."/>
            <person name="Higgins P.G."/>
            <person name="Spanelova P."/>
        </authorList>
    </citation>
    <scope>NUCLEOTIDE SEQUENCE [LARGE SCALE GENOMIC DNA]</scope>
    <source>
        <strain evidence="1 2">ANC 5380</strain>
    </source>
</reference>
<comment type="caution">
    <text evidence="1">The sequence shown here is derived from an EMBL/GenBank/DDBJ whole genome shotgun (WGS) entry which is preliminary data.</text>
</comment>
<gene>
    <name evidence="1" type="ORF">HLH17_02250</name>
</gene>
<dbReference type="Proteomes" id="UP000569202">
    <property type="component" value="Unassembled WGS sequence"/>
</dbReference>